<feature type="transmembrane region" description="Helical" evidence="8">
    <location>
        <begin position="29"/>
        <end position="50"/>
    </location>
</feature>
<keyword evidence="3 8" id="KW-0812">Transmembrane</keyword>
<dbReference type="InterPro" id="IPR020846">
    <property type="entry name" value="MFS_dom"/>
</dbReference>
<feature type="transmembrane region" description="Helical" evidence="8">
    <location>
        <begin position="309"/>
        <end position="333"/>
    </location>
</feature>
<dbReference type="PANTHER" id="PTHR43317:SF1">
    <property type="entry name" value="THERMOSPERMINE SYNTHASE ACAULIS5"/>
    <property type="match status" value="1"/>
</dbReference>
<organism evidence="11 12">
    <name type="scientific">Bosea lathyri</name>
    <dbReference type="NCBI Taxonomy" id="1036778"/>
    <lineage>
        <taxon>Bacteria</taxon>
        <taxon>Pseudomonadati</taxon>
        <taxon>Pseudomonadota</taxon>
        <taxon>Alphaproteobacteria</taxon>
        <taxon>Hyphomicrobiales</taxon>
        <taxon>Boseaceae</taxon>
        <taxon>Bosea</taxon>
    </lineage>
</organism>
<dbReference type="Gene3D" id="3.40.50.150">
    <property type="entry name" value="Vaccinia Virus protein VP39"/>
    <property type="match status" value="1"/>
</dbReference>
<keyword evidence="2 7" id="KW-0808">Transferase</keyword>
<evidence type="ECO:0000259" key="10">
    <source>
        <dbReference type="PROSITE" id="PS51006"/>
    </source>
</evidence>
<feature type="transmembrane region" description="Helical" evidence="8">
    <location>
        <begin position="173"/>
        <end position="196"/>
    </location>
</feature>
<evidence type="ECO:0000313" key="11">
    <source>
        <dbReference type="EMBL" id="SEF79934.1"/>
    </source>
</evidence>
<dbReference type="Pfam" id="PF01564">
    <property type="entry name" value="Spermine_synth"/>
    <property type="match status" value="1"/>
</dbReference>
<evidence type="ECO:0000256" key="1">
    <source>
        <dbReference type="ARBA" id="ARBA00007867"/>
    </source>
</evidence>
<dbReference type="SUPFAM" id="SSF103473">
    <property type="entry name" value="MFS general substrate transporter"/>
    <property type="match status" value="1"/>
</dbReference>
<dbReference type="PANTHER" id="PTHR43317">
    <property type="entry name" value="THERMOSPERMINE SYNTHASE ACAULIS5"/>
    <property type="match status" value="1"/>
</dbReference>
<reference evidence="11 12" key="1">
    <citation type="submission" date="2016-10" db="EMBL/GenBank/DDBJ databases">
        <authorList>
            <person name="de Groot N.N."/>
        </authorList>
    </citation>
    <scope>NUCLEOTIDE SEQUENCE [LARGE SCALE GENOMIC DNA]</scope>
    <source>
        <strain evidence="11 12">DSM 26656</strain>
    </source>
</reference>
<evidence type="ECO:0000313" key="12">
    <source>
        <dbReference type="Proteomes" id="UP000236743"/>
    </source>
</evidence>
<feature type="transmembrane region" description="Helical" evidence="8">
    <location>
        <begin position="358"/>
        <end position="385"/>
    </location>
</feature>
<dbReference type="GO" id="GO:0016740">
    <property type="term" value="F:transferase activity"/>
    <property type="evidence" value="ECO:0007669"/>
    <property type="project" value="UniProtKB-UniRule"/>
</dbReference>
<evidence type="ECO:0000256" key="2">
    <source>
        <dbReference type="ARBA" id="ARBA00022679"/>
    </source>
</evidence>
<keyword evidence="5 7" id="KW-0620">Polyamine biosynthesis</keyword>
<keyword evidence="6 8" id="KW-0472">Membrane</keyword>
<feature type="transmembrane region" description="Helical" evidence="8">
    <location>
        <begin position="202"/>
        <end position="221"/>
    </location>
</feature>
<evidence type="ECO:0000256" key="5">
    <source>
        <dbReference type="ARBA" id="ARBA00023115"/>
    </source>
</evidence>
<dbReference type="InterPro" id="IPR036259">
    <property type="entry name" value="MFS_trans_sf"/>
</dbReference>
<dbReference type="PROSITE" id="PS50850">
    <property type="entry name" value="MFS"/>
    <property type="match status" value="1"/>
</dbReference>
<dbReference type="SUPFAM" id="SSF53335">
    <property type="entry name" value="S-adenosyl-L-methionine-dependent methyltransferases"/>
    <property type="match status" value="1"/>
</dbReference>
<dbReference type="Proteomes" id="UP000236743">
    <property type="component" value="Unassembled WGS sequence"/>
</dbReference>
<protein>
    <submittedName>
        <fullName evidence="11">Spermidine synthase</fullName>
    </submittedName>
</protein>
<gene>
    <name evidence="11" type="ORF">SAMN04488115_10274</name>
</gene>
<feature type="transmembrane region" description="Helical" evidence="8">
    <location>
        <begin position="242"/>
        <end position="263"/>
    </location>
</feature>
<comment type="similarity">
    <text evidence="1">Belongs to the spermidine/spermine synthase family.</text>
</comment>
<keyword evidence="12" id="KW-1185">Reference proteome</keyword>
<dbReference type="GO" id="GO:0022857">
    <property type="term" value="F:transmembrane transporter activity"/>
    <property type="evidence" value="ECO:0007669"/>
    <property type="project" value="InterPro"/>
</dbReference>
<feature type="transmembrane region" description="Helical" evidence="8">
    <location>
        <begin position="275"/>
        <end position="297"/>
    </location>
</feature>
<dbReference type="RefSeq" id="WP_244595439.1">
    <property type="nucleotide sequence ID" value="NZ_FNUY01000002.1"/>
</dbReference>
<keyword evidence="4 8" id="KW-1133">Transmembrane helix</keyword>
<evidence type="ECO:0000256" key="4">
    <source>
        <dbReference type="ARBA" id="ARBA00022989"/>
    </source>
</evidence>
<dbReference type="InterPro" id="IPR030374">
    <property type="entry name" value="PABS"/>
</dbReference>
<dbReference type="InterPro" id="IPR029063">
    <property type="entry name" value="SAM-dependent_MTases_sf"/>
</dbReference>
<evidence type="ECO:0000256" key="3">
    <source>
        <dbReference type="ARBA" id="ARBA00022692"/>
    </source>
</evidence>
<sequence>MSMGTGALKRHRHSANLAPRASSATRATLALPASLLFLSGIAALIFQVIWIRQLSLVVGVEVYAVTTGISAFFAGLAIGGFAFGRIADRTSRPLRLYAALEGGVAVLAIATTIGLAHAGSLFARLELTTPLLAWAMVFVLVGLPAILMGGTLPALTRFAAAGRGHVGEIGGRLYAANTAGAIAGALLASFVAIPLAGMRGSAFAAAAICFVAALAALAIGYNKQVAPATTAKPEHSSLSRSAFLAIVLYALAGGIALGYEVVWSQTIVPFMSTRSFAFSVLLATYLTGLALGAAIFARAADRIERPWSVFGLLIAGAGLSAILAIASLGPWLFQLQGLAEALMLKLTDSAFAGMCARFAVAAICIVLPTTLFLGAAFPAALRLIVDPDHVGRDLGSIIALNTLGGILGTILTGFVLVPALGLVNSLAVLAIAAALVGAVAALRDRQDGSRAWLAPLAVGLAACATAALTPSDKLASLLPGARGAKLAFYDEGLGGTVAVVERSSGRNQFRRLYIQGVSNSGDAMPSLRYMRLQALLPLIIHNREPKSALVIGFGTGITAGALLTYPGLERRVVAELLPGVIRAAPQFSGSFSAASDPRLDIRLRDGRRELLRSEDRYDLITLEPPPPSAAGVANLYSSDFYALARSRLGEGGIVAQWLPLPTQNDEDTRSLVRSFLDVFPHASLWTTELHEMLLVGSLAPMELDLARITARFSQPEVAKALADVGVTSPAALLATFLTDRPGLERYAGSADPVTDDDPRIEYATWVRKLELTRVLPHLLRLQVEPPIRGADDAFRAALASERRNLLAFYGGGLAAYEGDRARWGRQMRRVVEADGANPYYRWFTGGPRE</sequence>
<evidence type="ECO:0000256" key="7">
    <source>
        <dbReference type="PROSITE-ProRule" id="PRU00354"/>
    </source>
</evidence>
<feature type="domain" description="PABS" evidence="10">
    <location>
        <begin position="467"/>
        <end position="708"/>
    </location>
</feature>
<feature type="transmembrane region" description="Helical" evidence="8">
    <location>
        <begin position="422"/>
        <end position="442"/>
    </location>
</feature>
<dbReference type="AlphaFoldDB" id="A0A1H5UY87"/>
<feature type="domain" description="Major facilitator superfamily (MFS) profile" evidence="9">
    <location>
        <begin position="28"/>
        <end position="445"/>
    </location>
</feature>
<comment type="caution">
    <text evidence="7">Lacks conserved residue(s) required for the propagation of feature annotation.</text>
</comment>
<dbReference type="PROSITE" id="PS51006">
    <property type="entry name" value="PABS_2"/>
    <property type="match status" value="1"/>
</dbReference>
<feature type="transmembrane region" description="Helical" evidence="8">
    <location>
        <begin position="397"/>
        <end position="416"/>
    </location>
</feature>
<dbReference type="Gene3D" id="1.20.1250.20">
    <property type="entry name" value="MFS general substrate transporter like domains"/>
    <property type="match status" value="1"/>
</dbReference>
<feature type="transmembrane region" description="Helical" evidence="8">
    <location>
        <begin position="451"/>
        <end position="469"/>
    </location>
</feature>
<evidence type="ECO:0000256" key="6">
    <source>
        <dbReference type="ARBA" id="ARBA00023136"/>
    </source>
</evidence>
<name>A0A1H5UY87_9HYPH</name>
<dbReference type="NCBIfam" id="NF037959">
    <property type="entry name" value="MFS_SpdSyn"/>
    <property type="match status" value="1"/>
</dbReference>
<evidence type="ECO:0000259" key="9">
    <source>
        <dbReference type="PROSITE" id="PS50850"/>
    </source>
</evidence>
<feature type="transmembrane region" description="Helical" evidence="8">
    <location>
        <begin position="96"/>
        <end position="119"/>
    </location>
</feature>
<proteinExistence type="inferred from homology"/>
<feature type="transmembrane region" description="Helical" evidence="8">
    <location>
        <begin position="62"/>
        <end position="84"/>
    </location>
</feature>
<accession>A0A1H5UY87</accession>
<dbReference type="EMBL" id="FNUY01000002">
    <property type="protein sequence ID" value="SEF79934.1"/>
    <property type="molecule type" value="Genomic_DNA"/>
</dbReference>
<evidence type="ECO:0000256" key="8">
    <source>
        <dbReference type="SAM" id="Phobius"/>
    </source>
</evidence>
<dbReference type="GO" id="GO:0006596">
    <property type="term" value="P:polyamine biosynthetic process"/>
    <property type="evidence" value="ECO:0007669"/>
    <property type="project" value="UniProtKB-UniRule"/>
</dbReference>
<feature type="transmembrane region" description="Helical" evidence="8">
    <location>
        <begin position="131"/>
        <end position="152"/>
    </location>
</feature>